<evidence type="ECO:0000256" key="1">
    <source>
        <dbReference type="SAM" id="MobiDB-lite"/>
    </source>
</evidence>
<dbReference type="EMBL" id="CP010519">
    <property type="protein sequence ID" value="AJE85621.1"/>
    <property type="molecule type" value="Genomic_DNA"/>
</dbReference>
<evidence type="ECO:0000313" key="3">
    <source>
        <dbReference type="Proteomes" id="UP000031523"/>
    </source>
</evidence>
<sequence length="110" mass="11902">MTAQLYGSGRALGRNARAGIRGGVLPPYAMRDKEHHMRIFPHGYGCRPSPIHAVRGATWTVPSRRLRVSLTSGMRDSGVPGGHRHPSDPHAGGGAPGPRNRPVPRRMNAR</sequence>
<feature type="region of interest" description="Disordered" evidence="1">
    <location>
        <begin position="1"/>
        <end position="23"/>
    </location>
</feature>
<dbReference type="AlphaFoldDB" id="A0A0B5F3X8"/>
<accession>A0A0B5F3X8</accession>
<organism evidence="2 3">
    <name type="scientific">Streptomyces albus (strain ATCC 21838 / DSM 41398 / FERM P-419 / JCM 4703 / NBRC 107858)</name>
    <dbReference type="NCBI Taxonomy" id="1081613"/>
    <lineage>
        <taxon>Bacteria</taxon>
        <taxon>Bacillati</taxon>
        <taxon>Actinomycetota</taxon>
        <taxon>Actinomycetes</taxon>
        <taxon>Kitasatosporales</taxon>
        <taxon>Streptomycetaceae</taxon>
        <taxon>Streptomyces</taxon>
    </lineage>
</organism>
<feature type="region of interest" description="Disordered" evidence="1">
    <location>
        <begin position="70"/>
        <end position="110"/>
    </location>
</feature>
<name>A0A0B5F3X8_STRA4</name>
<dbReference type="Proteomes" id="UP000031523">
    <property type="component" value="Chromosome"/>
</dbReference>
<keyword evidence="3" id="KW-1185">Reference proteome</keyword>
<protein>
    <submittedName>
        <fullName evidence="2">Uncharacterized protein</fullName>
    </submittedName>
</protein>
<reference evidence="2 3" key="1">
    <citation type="submission" date="2015-01" db="EMBL/GenBank/DDBJ databases">
        <title>Enhanced salinomycin production by adjusting the supply of polyketide extender units in Streptomyce albus DSM 41398.</title>
        <authorList>
            <person name="Lu C."/>
        </authorList>
    </citation>
    <scope>NUCLEOTIDE SEQUENCE [LARGE SCALE GENOMIC DNA]</scope>
    <source>
        <strain evidence="3">ATCC 21838 / DSM 41398 / FERM P-419 / JCM 4703 / NBRC 107858</strain>
    </source>
</reference>
<gene>
    <name evidence="2" type="ORF">SLNWT_5245</name>
</gene>
<dbReference type="KEGG" id="sals:SLNWT_5245"/>
<proteinExistence type="predicted"/>
<evidence type="ECO:0000313" key="2">
    <source>
        <dbReference type="EMBL" id="AJE85621.1"/>
    </source>
</evidence>